<name>S5ZXL8_9SPIR</name>
<protein>
    <submittedName>
        <fullName evidence="1">Uncharacterized protein</fullName>
    </submittedName>
</protein>
<gene>
    <name evidence="1" type="ORF">TPE_2798</name>
</gene>
<keyword evidence="2" id="KW-1185">Reference proteome</keyword>
<accession>S5ZXL8</accession>
<organism evidence="1 2">
    <name type="scientific">Treponema pedis str. T A4</name>
    <dbReference type="NCBI Taxonomy" id="1291379"/>
    <lineage>
        <taxon>Bacteria</taxon>
        <taxon>Pseudomonadati</taxon>
        <taxon>Spirochaetota</taxon>
        <taxon>Spirochaetia</taxon>
        <taxon>Spirochaetales</taxon>
        <taxon>Treponemataceae</taxon>
        <taxon>Treponema</taxon>
    </lineage>
</organism>
<dbReference type="HOGENOM" id="CLU_3349929_0_0_12"/>
<dbReference type="KEGG" id="tped:TPE_2798"/>
<sequence>MNNIQEDVDNTANTNTDSIKNLLSNFCMKFFSLKIYN</sequence>
<evidence type="ECO:0000313" key="2">
    <source>
        <dbReference type="Proteomes" id="UP000015620"/>
    </source>
</evidence>
<dbReference type="AlphaFoldDB" id="S5ZXL8"/>
<dbReference type="Proteomes" id="UP000015620">
    <property type="component" value="Chromosome"/>
</dbReference>
<evidence type="ECO:0000313" key="1">
    <source>
        <dbReference type="EMBL" id="AGT45270.1"/>
    </source>
</evidence>
<proteinExistence type="predicted"/>
<reference evidence="1 2" key="1">
    <citation type="journal article" date="2013" name="PLoS ONE">
        <title>Genome-Wide Relatedness of Treponema pedis, from Gingiva and Necrotic Skin Lesions of Pigs, with the Human Oral Pathogen Treponema denticola.</title>
        <authorList>
            <person name="Svartstrom O."/>
            <person name="Mushtaq M."/>
            <person name="Pringle M."/>
            <person name="Segerman B."/>
        </authorList>
    </citation>
    <scope>NUCLEOTIDE SEQUENCE [LARGE SCALE GENOMIC DNA]</scope>
    <source>
        <strain evidence="1">T A4</strain>
    </source>
</reference>
<dbReference type="EMBL" id="CP004120">
    <property type="protein sequence ID" value="AGT45270.1"/>
    <property type="molecule type" value="Genomic_DNA"/>
</dbReference>